<proteinExistence type="predicted"/>
<gene>
    <name evidence="2" type="ORF">ABMA28_007363</name>
</gene>
<evidence type="ECO:0000256" key="1">
    <source>
        <dbReference type="SAM" id="MobiDB-lite"/>
    </source>
</evidence>
<feature type="region of interest" description="Disordered" evidence="1">
    <location>
        <begin position="163"/>
        <end position="202"/>
    </location>
</feature>
<dbReference type="EMBL" id="JBEDNZ010000002">
    <property type="protein sequence ID" value="KAL0851581.1"/>
    <property type="molecule type" value="Genomic_DNA"/>
</dbReference>
<dbReference type="InterPro" id="IPR018800">
    <property type="entry name" value="PRCC"/>
</dbReference>
<feature type="region of interest" description="Disordered" evidence="1">
    <location>
        <begin position="1"/>
        <end position="20"/>
    </location>
</feature>
<feature type="compositionally biased region" description="Polar residues" evidence="1">
    <location>
        <begin position="255"/>
        <end position="279"/>
    </location>
</feature>
<organism evidence="2 3">
    <name type="scientific">Loxostege sticticalis</name>
    <name type="common">Beet webworm moth</name>
    <dbReference type="NCBI Taxonomy" id="481309"/>
    <lineage>
        <taxon>Eukaryota</taxon>
        <taxon>Metazoa</taxon>
        <taxon>Ecdysozoa</taxon>
        <taxon>Arthropoda</taxon>
        <taxon>Hexapoda</taxon>
        <taxon>Insecta</taxon>
        <taxon>Pterygota</taxon>
        <taxon>Neoptera</taxon>
        <taxon>Endopterygota</taxon>
        <taxon>Lepidoptera</taxon>
        <taxon>Glossata</taxon>
        <taxon>Ditrysia</taxon>
        <taxon>Pyraloidea</taxon>
        <taxon>Crambidae</taxon>
        <taxon>Pyraustinae</taxon>
        <taxon>Loxostege</taxon>
    </lineage>
</organism>
<dbReference type="PANTHER" id="PTHR13621:SF2">
    <property type="entry name" value="PROLINE-RICH PROTEIN PRCC"/>
    <property type="match status" value="1"/>
</dbReference>
<dbReference type="AlphaFoldDB" id="A0ABD0TQH9"/>
<feature type="region of interest" description="Disordered" evidence="1">
    <location>
        <begin position="232"/>
        <end position="290"/>
    </location>
</feature>
<reference evidence="2 3" key="1">
    <citation type="submission" date="2024-06" db="EMBL/GenBank/DDBJ databases">
        <title>A chromosome-level genome assembly of beet webworm, Loxostege sticticalis.</title>
        <authorList>
            <person name="Zhang Y."/>
        </authorList>
    </citation>
    <scope>NUCLEOTIDE SEQUENCE [LARGE SCALE GENOMIC DNA]</scope>
    <source>
        <strain evidence="2">AQ028</strain>
        <tissue evidence="2">Male pupae</tissue>
    </source>
</reference>
<feature type="compositionally biased region" description="Acidic residues" evidence="1">
    <location>
        <begin position="10"/>
        <end position="20"/>
    </location>
</feature>
<feature type="region of interest" description="Disordered" evidence="1">
    <location>
        <begin position="340"/>
        <end position="363"/>
    </location>
</feature>
<evidence type="ECO:0000313" key="3">
    <source>
        <dbReference type="Proteomes" id="UP001549921"/>
    </source>
</evidence>
<protein>
    <recommendedName>
        <fullName evidence="4">Proline-rich protein PRCC</fullName>
    </recommendedName>
</protein>
<dbReference type="PANTHER" id="PTHR13621">
    <property type="entry name" value="PROLINE-RICH PROTEIN PRCC"/>
    <property type="match status" value="1"/>
</dbReference>
<name>A0ABD0TQH9_LOXSC</name>
<comment type="caution">
    <text evidence="2">The sequence shown here is derived from an EMBL/GenBank/DDBJ whole genome shotgun (WGS) entry which is preliminary data.</text>
</comment>
<sequence length="399" mass="44837">MALVAYDYSDTSDVEEEDENATVATVLPIKKDEAKTFPKPEVPSEVQNIKIEDIPENVETNSSKSLFNLLPQPSQKKPSVVEDDDEFLHKKETLSNVVKPKAKITVPSLSDFKDVEPSIPSAKPKISNEKKSGLLSILPQPRNAVSTATTTKSFVPHVLTKKPTNTTVKKKPLPSPMKKVKTEDKSLAQDYSDDSDDGEMQNDFFSINKVDDTPIEDMPLDIDLKPKEVKVKSVKTENEPRSLQSYFKQDIPESQAETPTFQENATNQYDHPNGSTSGYENEYEAGASNSNEVVLDDEAILKLCGARGKRKREDIQIVDVNQKEVLADAREWLLKGLMDDTTKRVSASKKRGDEPTSQQRRKHQITYLAHQAKANEAELQNQWANNRQTKRQTQSKYGF</sequence>
<feature type="region of interest" description="Disordered" evidence="1">
    <location>
        <begin position="380"/>
        <end position="399"/>
    </location>
</feature>
<accession>A0ABD0TQH9</accession>
<dbReference type="Proteomes" id="UP001549921">
    <property type="component" value="Unassembled WGS sequence"/>
</dbReference>
<evidence type="ECO:0000313" key="2">
    <source>
        <dbReference type="EMBL" id="KAL0851581.1"/>
    </source>
</evidence>
<evidence type="ECO:0008006" key="4">
    <source>
        <dbReference type="Google" id="ProtNLM"/>
    </source>
</evidence>
<dbReference type="Pfam" id="PF10253">
    <property type="entry name" value="PRCC"/>
    <property type="match status" value="1"/>
</dbReference>
<feature type="compositionally biased region" description="Acidic residues" evidence="1">
    <location>
        <begin position="191"/>
        <end position="200"/>
    </location>
</feature>